<evidence type="ECO:0000256" key="1">
    <source>
        <dbReference type="ARBA" id="ARBA00009375"/>
    </source>
</evidence>
<dbReference type="InterPro" id="IPR020097">
    <property type="entry name" value="PsdUridine_synth_TruA_a/b_dom"/>
</dbReference>
<accession>A0A4Y7M1J4</accession>
<dbReference type="InterPro" id="IPR020103">
    <property type="entry name" value="PsdUridine_synth_cat_dom_sf"/>
</dbReference>
<comment type="similarity">
    <text evidence="1">Belongs to the tRNA pseudouridine synthase TruA family.</text>
</comment>
<dbReference type="PANTHER" id="PTHR11142:SF5">
    <property type="entry name" value="TRNA PSEUDOURIDINE(38_39) SYNTHASE"/>
    <property type="match status" value="1"/>
</dbReference>
<dbReference type="PANTHER" id="PTHR11142">
    <property type="entry name" value="PSEUDOURIDYLATE SYNTHASE"/>
    <property type="match status" value="1"/>
</dbReference>
<dbReference type="NCBIfam" id="TIGR00071">
    <property type="entry name" value="hisT_truA"/>
    <property type="match status" value="1"/>
</dbReference>
<name>A0A4Y7M1J4_9CRUS</name>
<sequence>MLSKEELIERVQQLESHVIQLRNLLKPKLTLNTHGEKNNAKVFDHKKYAKRHVLLQVAYVGWDYAGFVVQEHTEKTIEAELFKALERTRLVESRETSNYHRCGRTDKGVSSFGQAVSLDLRSNLSEGKGVFVPDGHQAKLGNTDEIAYVGILNKVLPPEIRVVAWAPVDKTFSARFDCGQRTYHYYFPKANLDIQSMRIAAQYLIGEHDFRNFCKMDVGNGVVKFHRRIIDIQIEAVDNSSDSYSMIRLKLIGKAFLWHQVRCIVAILFLVGKGNEEPTIIQELLDVESNPRKPQYGMASEVPLNLFTCTYSGEDFQWIYDVETLQYVISGYQTLWADSSIKATMLREMLDSLENLAGTKVENHLKGLVHGIEPKTYLPLMKRQKCGMLNLPAESFLTLPLWMHRHSVATAHSNSTMKRNLRYLVAWTVIQGSGFCNHLPIADVDMLDSPIGDAYFPIRNILFNDSSETAQ</sequence>
<organism evidence="5">
    <name type="scientific">Daphnia atkinsoni</name>
    <dbReference type="NCBI Taxonomy" id="342845"/>
    <lineage>
        <taxon>Eukaryota</taxon>
        <taxon>Metazoa</taxon>
        <taxon>Ecdysozoa</taxon>
        <taxon>Arthropoda</taxon>
        <taxon>Crustacea</taxon>
        <taxon>Branchiopoda</taxon>
        <taxon>Diplostraca</taxon>
        <taxon>Cladocera</taxon>
        <taxon>Anomopoda</taxon>
        <taxon>Daphniidae</taxon>
        <taxon>Daphnia</taxon>
        <taxon>Daphnia atkinsoni group</taxon>
    </lineage>
</organism>
<dbReference type="GO" id="GO:0003723">
    <property type="term" value="F:RNA binding"/>
    <property type="evidence" value="ECO:0007669"/>
    <property type="project" value="InterPro"/>
</dbReference>
<reference evidence="5" key="1">
    <citation type="submission" date="2018-08" db="EMBL/GenBank/DDBJ databases">
        <authorList>
            <person name="Cornetti L."/>
        </authorList>
    </citation>
    <scope>NUCLEOTIDE SEQUENCE</scope>
    <source>
        <strain evidence="5">IL-KID-3b-11</strain>
    </source>
</reference>
<dbReference type="FunFam" id="3.30.70.580:FF:000007">
    <property type="entry name" value="tRNA pseudouridine synthase"/>
    <property type="match status" value="1"/>
</dbReference>
<dbReference type="HAMAP" id="MF_00171">
    <property type="entry name" value="TruA"/>
    <property type="match status" value="1"/>
</dbReference>
<dbReference type="GO" id="GO:0009982">
    <property type="term" value="F:pseudouridine synthase activity"/>
    <property type="evidence" value="ECO:0007669"/>
    <property type="project" value="InterPro"/>
</dbReference>
<dbReference type="InterPro" id="IPR020094">
    <property type="entry name" value="TruA/RsuA/RluB/E/F_N"/>
</dbReference>
<evidence type="ECO:0000259" key="4">
    <source>
        <dbReference type="Pfam" id="PF01416"/>
    </source>
</evidence>
<dbReference type="InterPro" id="IPR001406">
    <property type="entry name" value="PsdUridine_synth_TruA"/>
</dbReference>
<evidence type="ECO:0000256" key="2">
    <source>
        <dbReference type="ARBA" id="ARBA00022694"/>
    </source>
</evidence>
<keyword evidence="2" id="KW-0819">tRNA processing</keyword>
<evidence type="ECO:0000256" key="3">
    <source>
        <dbReference type="ARBA" id="ARBA00023235"/>
    </source>
</evidence>
<keyword evidence="3" id="KW-0413">Isomerase</keyword>
<protein>
    <submittedName>
        <fullName evidence="5">EOG090X083V</fullName>
    </submittedName>
</protein>
<dbReference type="InterPro" id="IPR020095">
    <property type="entry name" value="PsdUridine_synth_TruA_C"/>
</dbReference>
<dbReference type="Gene3D" id="3.30.70.660">
    <property type="entry name" value="Pseudouridine synthase I, catalytic domain, C-terminal subdomain"/>
    <property type="match status" value="1"/>
</dbReference>
<dbReference type="AlphaFoldDB" id="A0A4Y7M1J4"/>
<proteinExistence type="evidence at transcript level"/>
<dbReference type="Gene3D" id="3.30.70.580">
    <property type="entry name" value="Pseudouridine synthase I, catalytic domain, N-terminal subdomain"/>
    <property type="match status" value="1"/>
</dbReference>
<dbReference type="EMBL" id="LR004006">
    <property type="protein sequence ID" value="SVE73625.1"/>
    <property type="molecule type" value="mRNA"/>
</dbReference>
<dbReference type="GO" id="GO:0031119">
    <property type="term" value="P:tRNA pseudouridine synthesis"/>
    <property type="evidence" value="ECO:0007669"/>
    <property type="project" value="TreeGrafter"/>
</dbReference>
<dbReference type="GO" id="GO:0005737">
    <property type="term" value="C:cytoplasm"/>
    <property type="evidence" value="ECO:0007669"/>
    <property type="project" value="TreeGrafter"/>
</dbReference>
<dbReference type="InterPro" id="IPR041707">
    <property type="entry name" value="Pus3-like"/>
</dbReference>
<dbReference type="GO" id="GO:0005634">
    <property type="term" value="C:nucleus"/>
    <property type="evidence" value="ECO:0007669"/>
    <property type="project" value="TreeGrafter"/>
</dbReference>
<dbReference type="SUPFAM" id="SSF55120">
    <property type="entry name" value="Pseudouridine synthase"/>
    <property type="match status" value="1"/>
</dbReference>
<dbReference type="CDD" id="cd02569">
    <property type="entry name" value="PseudoU_synth_ScPus3"/>
    <property type="match status" value="1"/>
</dbReference>
<dbReference type="GO" id="GO:1990481">
    <property type="term" value="P:mRNA pseudouridine synthesis"/>
    <property type="evidence" value="ECO:0007669"/>
    <property type="project" value="TreeGrafter"/>
</dbReference>
<dbReference type="Pfam" id="PF01416">
    <property type="entry name" value="PseudoU_synth_1"/>
    <property type="match status" value="1"/>
</dbReference>
<gene>
    <name evidence="5" type="primary">EOG090X083V</name>
</gene>
<feature type="domain" description="Pseudouridine synthase I TruA alpha/beta" evidence="4">
    <location>
        <begin position="200"/>
        <end position="312"/>
    </location>
</feature>
<evidence type="ECO:0000313" key="5">
    <source>
        <dbReference type="EMBL" id="SVE73625.1"/>
    </source>
</evidence>